<name>A0A9P0G894_9CUCU</name>
<dbReference type="PRINTS" id="PR00457">
    <property type="entry name" value="ANPEROXIDASE"/>
</dbReference>
<dbReference type="OrthoDB" id="823504at2759"/>
<dbReference type="Gene3D" id="1.10.640.10">
    <property type="entry name" value="Haem peroxidase domain superfamily, animal type"/>
    <property type="match status" value="1"/>
</dbReference>
<evidence type="ECO:0000256" key="2">
    <source>
        <dbReference type="ARBA" id="ARBA00022525"/>
    </source>
</evidence>
<evidence type="ECO:0000256" key="9">
    <source>
        <dbReference type="SAM" id="SignalP"/>
    </source>
</evidence>
<evidence type="ECO:0000256" key="5">
    <source>
        <dbReference type="ARBA" id="ARBA00022729"/>
    </source>
</evidence>
<evidence type="ECO:0000256" key="6">
    <source>
        <dbReference type="ARBA" id="ARBA00023002"/>
    </source>
</evidence>
<keyword evidence="3" id="KW-0575">Peroxidase</keyword>
<evidence type="ECO:0000256" key="8">
    <source>
        <dbReference type="PIRSR" id="PIRSR619791-2"/>
    </source>
</evidence>
<dbReference type="GO" id="GO:0046872">
    <property type="term" value="F:metal ion binding"/>
    <property type="evidence" value="ECO:0007669"/>
    <property type="project" value="UniProtKB-KW"/>
</dbReference>
<keyword evidence="4 8" id="KW-0349">Heme</keyword>
<evidence type="ECO:0000256" key="1">
    <source>
        <dbReference type="ARBA" id="ARBA00004613"/>
    </source>
</evidence>
<dbReference type="FunFam" id="1.10.640.10:FF:000003">
    <property type="entry name" value="chorion peroxidase"/>
    <property type="match status" value="1"/>
</dbReference>
<keyword evidence="7 8" id="KW-0408">Iron</keyword>
<gene>
    <name evidence="10" type="ORF">PSYICH_LOCUS1845</name>
</gene>
<dbReference type="InterPro" id="IPR019791">
    <property type="entry name" value="Haem_peroxidase_animal"/>
</dbReference>
<dbReference type="GO" id="GO:0004601">
    <property type="term" value="F:peroxidase activity"/>
    <property type="evidence" value="ECO:0007669"/>
    <property type="project" value="UniProtKB-KW"/>
</dbReference>
<evidence type="ECO:0000256" key="7">
    <source>
        <dbReference type="ARBA" id="ARBA00023004"/>
    </source>
</evidence>
<feature type="signal peptide" evidence="9">
    <location>
        <begin position="1"/>
        <end position="18"/>
    </location>
</feature>
<dbReference type="AlphaFoldDB" id="A0A9P0G894"/>
<feature type="chain" id="PRO_5040309222" description="Peroxidase" evidence="9">
    <location>
        <begin position="19"/>
        <end position="597"/>
    </location>
</feature>
<dbReference type="GO" id="GO:0005576">
    <property type="term" value="C:extracellular region"/>
    <property type="evidence" value="ECO:0007669"/>
    <property type="project" value="UniProtKB-SubCell"/>
</dbReference>
<proteinExistence type="predicted"/>
<dbReference type="InterPro" id="IPR010255">
    <property type="entry name" value="Haem_peroxidase_sf"/>
</dbReference>
<dbReference type="EMBL" id="OV651822">
    <property type="protein sequence ID" value="CAH1100327.1"/>
    <property type="molecule type" value="Genomic_DNA"/>
</dbReference>
<keyword evidence="5 9" id="KW-0732">Signal</keyword>
<evidence type="ECO:0000256" key="3">
    <source>
        <dbReference type="ARBA" id="ARBA00022559"/>
    </source>
</evidence>
<dbReference type="SUPFAM" id="SSF48113">
    <property type="entry name" value="Heme-dependent peroxidases"/>
    <property type="match status" value="1"/>
</dbReference>
<keyword evidence="6" id="KW-0560">Oxidoreductase</keyword>
<feature type="binding site" description="axial binding residue" evidence="8">
    <location>
        <position position="361"/>
    </location>
    <ligand>
        <name>heme b</name>
        <dbReference type="ChEBI" id="CHEBI:60344"/>
    </ligand>
    <ligandPart>
        <name>Fe</name>
        <dbReference type="ChEBI" id="CHEBI:18248"/>
    </ligandPart>
</feature>
<dbReference type="PANTHER" id="PTHR11475:SF86">
    <property type="entry name" value="PEROXIDASE"/>
    <property type="match status" value="1"/>
</dbReference>
<comment type="subcellular location">
    <subcellularLocation>
        <location evidence="1">Secreted</location>
    </subcellularLocation>
</comment>
<dbReference type="GO" id="GO:0022412">
    <property type="term" value="P:cellular process involved in reproduction in multicellular organism"/>
    <property type="evidence" value="ECO:0007669"/>
    <property type="project" value="UniProtKB-ARBA"/>
</dbReference>
<evidence type="ECO:0008006" key="12">
    <source>
        <dbReference type="Google" id="ProtNLM"/>
    </source>
</evidence>
<sequence>MYKILLFITLNLFATFNCDRECGLENIICKNNSKYRSIDGSCNNLQNPNWGTKYSLYDRILNPKYGDGVHSFPKAISGKNLPNSRKISTTIYKQGMTETISKISLSTMQYGQIVTHDMSFTYLPPNSIPCCTTNLKMLDKKEVPKVCASIEIPNDDPVYSYINATCMRMVRTITNNERACSQSLKYDEQLSEVNSYLDLSIIYGQTYKDHKTLRTFINGTLLVDIRNNREWLPSSVKSLCTGNFNTAERCYRSGDPRTNQNPQLTVIMTLWVRNHNNIAKNLQKMNPHWDDGRTFEEARRINIAEHQFISYYELLPLYLGREELVKKKILYNTDEFVNDYDQNMRPHIYNEHAHSAFRQFHSLITGKLSVYNPDGFSYDSILLRDNYNRPESLEQYKLFDGLIRGLSMQPQMESDIYYDPDVTQCAFLHAFKFNVDIKAIDIQRARDHGLASYNDMRSYCGIKRAKNFTDFLDVMDRDKLDFLLSLYEKPDDVDLIVGGSLENNIKDTLAGPTFLCILYKQFYKTRRSDRFWFENEASGLTLKQLKEIRKFSISKLFCDNGNNITLMQKHGFLPVSERNPRYRCKSINGPNLHWWKE</sequence>
<dbReference type="GO" id="GO:0006979">
    <property type="term" value="P:response to oxidative stress"/>
    <property type="evidence" value="ECO:0007669"/>
    <property type="project" value="InterPro"/>
</dbReference>
<dbReference type="GO" id="GO:0020037">
    <property type="term" value="F:heme binding"/>
    <property type="evidence" value="ECO:0007669"/>
    <property type="project" value="InterPro"/>
</dbReference>
<evidence type="ECO:0000256" key="4">
    <source>
        <dbReference type="ARBA" id="ARBA00022617"/>
    </source>
</evidence>
<evidence type="ECO:0000313" key="11">
    <source>
        <dbReference type="Proteomes" id="UP001153636"/>
    </source>
</evidence>
<dbReference type="PANTHER" id="PTHR11475">
    <property type="entry name" value="OXIDASE/PEROXIDASE"/>
    <property type="match status" value="1"/>
</dbReference>
<organism evidence="10 11">
    <name type="scientific">Psylliodes chrysocephalus</name>
    <dbReference type="NCBI Taxonomy" id="3402493"/>
    <lineage>
        <taxon>Eukaryota</taxon>
        <taxon>Metazoa</taxon>
        <taxon>Ecdysozoa</taxon>
        <taxon>Arthropoda</taxon>
        <taxon>Hexapoda</taxon>
        <taxon>Insecta</taxon>
        <taxon>Pterygota</taxon>
        <taxon>Neoptera</taxon>
        <taxon>Endopterygota</taxon>
        <taxon>Coleoptera</taxon>
        <taxon>Polyphaga</taxon>
        <taxon>Cucujiformia</taxon>
        <taxon>Chrysomeloidea</taxon>
        <taxon>Chrysomelidae</taxon>
        <taxon>Galerucinae</taxon>
        <taxon>Alticini</taxon>
        <taxon>Psylliodes</taxon>
    </lineage>
</organism>
<dbReference type="Proteomes" id="UP001153636">
    <property type="component" value="Chromosome 10"/>
</dbReference>
<dbReference type="CDD" id="cd09823">
    <property type="entry name" value="peroxinectin_like"/>
    <property type="match status" value="1"/>
</dbReference>
<keyword evidence="2" id="KW-0964">Secreted</keyword>
<protein>
    <recommendedName>
        <fullName evidence="12">Peroxidase</fullName>
    </recommendedName>
</protein>
<dbReference type="Pfam" id="PF03098">
    <property type="entry name" value="An_peroxidase"/>
    <property type="match status" value="1"/>
</dbReference>
<keyword evidence="11" id="KW-1185">Reference proteome</keyword>
<dbReference type="InterPro" id="IPR037120">
    <property type="entry name" value="Haem_peroxidase_sf_animal"/>
</dbReference>
<dbReference type="PROSITE" id="PS50292">
    <property type="entry name" value="PEROXIDASE_3"/>
    <property type="match status" value="1"/>
</dbReference>
<accession>A0A9P0G894</accession>
<keyword evidence="8" id="KW-0479">Metal-binding</keyword>
<reference evidence="10" key="1">
    <citation type="submission" date="2022-01" db="EMBL/GenBank/DDBJ databases">
        <authorList>
            <person name="King R."/>
        </authorList>
    </citation>
    <scope>NUCLEOTIDE SEQUENCE</scope>
</reference>
<evidence type="ECO:0000313" key="10">
    <source>
        <dbReference type="EMBL" id="CAH1100327.1"/>
    </source>
</evidence>